<proteinExistence type="predicted"/>
<gene>
    <name evidence="1" type="ORF">MHBO_004576</name>
</gene>
<evidence type="ECO:0000313" key="2">
    <source>
        <dbReference type="Proteomes" id="UP001439008"/>
    </source>
</evidence>
<accession>A0ABV2ATQ1</accession>
<protein>
    <submittedName>
        <fullName evidence="1">Uncharacterized protein</fullName>
    </submittedName>
</protein>
<organism evidence="1 2">
    <name type="scientific">Bonamia ostreae</name>
    <dbReference type="NCBI Taxonomy" id="126728"/>
    <lineage>
        <taxon>Eukaryota</taxon>
        <taxon>Sar</taxon>
        <taxon>Rhizaria</taxon>
        <taxon>Endomyxa</taxon>
        <taxon>Ascetosporea</taxon>
        <taxon>Haplosporida</taxon>
        <taxon>Bonamia</taxon>
    </lineage>
</organism>
<reference evidence="1 2" key="1">
    <citation type="journal article" date="2024" name="BMC Biol.">
        <title>Comparative genomics of Ascetosporea gives new insight into the evolutionary basis for animal parasitism in Rhizaria.</title>
        <authorList>
            <person name="Hiltunen Thoren M."/>
            <person name="Onut-Brannstrom I."/>
            <person name="Alfjorden A."/>
            <person name="Peckova H."/>
            <person name="Swords F."/>
            <person name="Hooper C."/>
            <person name="Holzer A.S."/>
            <person name="Bass D."/>
            <person name="Burki F."/>
        </authorList>
    </citation>
    <scope>NUCLEOTIDE SEQUENCE [LARGE SCALE GENOMIC DNA]</scope>
    <source>
        <strain evidence="1">20-A016</strain>
    </source>
</reference>
<comment type="caution">
    <text evidence="1">The sequence shown here is derived from an EMBL/GenBank/DDBJ whole genome shotgun (WGS) entry which is preliminary data.</text>
</comment>
<dbReference type="EMBL" id="JBDODL010004447">
    <property type="protein sequence ID" value="MES1923041.1"/>
    <property type="molecule type" value="Genomic_DNA"/>
</dbReference>
<evidence type="ECO:0000313" key="1">
    <source>
        <dbReference type="EMBL" id="MES1923041.1"/>
    </source>
</evidence>
<dbReference type="Proteomes" id="UP001439008">
    <property type="component" value="Unassembled WGS sequence"/>
</dbReference>
<sequence length="62" mass="6833">MIGSEITGKFTGKLTEANYKQFTDGYIKTIKDGLGLDIHSNNVVFETSGTESLDHLLNPKED</sequence>
<keyword evidence="2" id="KW-1185">Reference proteome</keyword>
<name>A0ABV2ATQ1_9EUKA</name>